<evidence type="ECO:0000313" key="1">
    <source>
        <dbReference type="EMBL" id="QQC63123.1"/>
    </source>
</evidence>
<proteinExistence type="predicted"/>
<protein>
    <submittedName>
        <fullName evidence="1">Uncharacterized protein</fullName>
    </submittedName>
</protein>
<dbReference type="RefSeq" id="WP_052400491.1">
    <property type="nucleotide sequence ID" value="NZ_CP066075.1"/>
</dbReference>
<dbReference type="Proteomes" id="UP000595610">
    <property type="component" value="Chromosome 1"/>
</dbReference>
<gene>
    <name evidence="1" type="ORF">I6I06_12480</name>
</gene>
<dbReference type="EMBL" id="CP066075">
    <property type="protein sequence ID" value="QQC63123.1"/>
    <property type="molecule type" value="Genomic_DNA"/>
</dbReference>
<accession>A0A7T4T862</accession>
<dbReference type="KEGG" id="pgis:I6I06_12480"/>
<sequence length="204" mass="22910">MVFVFFCVSGVLGSMSRHPALTTCENAPEATRSLERDVLLLGKTLSAYPGTVIVVGNDWPLYYDLRNLREAGHGFGRRVVNVLNTVGGTKEQAVLDFLANRDDPFVILASRDFEFTHRTASSRIDVDQERGFDEITRAALEVHLRGFGTRATTHLSDDDILRATVATVALRKARNFRSPLRAHQDVAFQRRLAQMLFDTKREES</sequence>
<name>A0A7T4T862_9BURK</name>
<evidence type="ECO:0000313" key="2">
    <source>
        <dbReference type="Proteomes" id="UP000595610"/>
    </source>
</evidence>
<keyword evidence="2" id="KW-1185">Reference proteome</keyword>
<organism evidence="1 2">
    <name type="scientific">Paraburkholderia ginsengisoli</name>
    <dbReference type="NCBI Taxonomy" id="311231"/>
    <lineage>
        <taxon>Bacteria</taxon>
        <taxon>Pseudomonadati</taxon>
        <taxon>Pseudomonadota</taxon>
        <taxon>Betaproteobacteria</taxon>
        <taxon>Burkholderiales</taxon>
        <taxon>Burkholderiaceae</taxon>
        <taxon>Paraburkholderia</taxon>
    </lineage>
</organism>
<reference evidence="1 2" key="1">
    <citation type="submission" date="2020-12" db="EMBL/GenBank/DDBJ databases">
        <title>FDA dAtabase for Regulatory Grade micrObial Sequences (FDA-ARGOS): Supporting development and validation of Infectious Disease Dx tests.</title>
        <authorList>
            <person name="Nelson B."/>
            <person name="Plummer A."/>
            <person name="Tallon L."/>
            <person name="Sadzewicz L."/>
            <person name="Zhao X."/>
            <person name="Boylan J."/>
            <person name="Ott S."/>
            <person name="Bowen H."/>
            <person name="Vavikolanu K."/>
            <person name="Mehta A."/>
            <person name="Aluvathingal J."/>
            <person name="Nadendla S."/>
            <person name="Myers T."/>
            <person name="Yan Y."/>
            <person name="Sichtig H."/>
        </authorList>
    </citation>
    <scope>NUCLEOTIDE SEQUENCE [LARGE SCALE GENOMIC DNA]</scope>
    <source>
        <strain evidence="1 2">FDAARGOS_1049</strain>
    </source>
</reference>
<dbReference type="AlphaFoldDB" id="A0A7T4T862"/>